<dbReference type="GO" id="GO:0032259">
    <property type="term" value="P:methylation"/>
    <property type="evidence" value="ECO:0007669"/>
    <property type="project" value="UniProtKB-KW"/>
</dbReference>
<dbReference type="EMBL" id="BJZT01000036">
    <property type="protein sequence ID" value="GEP00837.1"/>
    <property type="molecule type" value="Genomic_DNA"/>
</dbReference>
<keyword evidence="1 5" id="KW-0963">Cytoplasm</keyword>
<sequence length="257" mass="28170">MSDWNATQYLRFATERTRPAADLLARVPLATASNILELGCGPGNGTALLASRFPKARITGIDSAPDMLAQARRALPRITFVQADLRDHAPHDPPDLIFANAVLQWLPGHETLIPRLARLLRPGGCLAFQVPDNLDEPSHALMRTVAADGPWSALIGDAGAVRSRIPPAADYYDWLRAADCTVDIWATTYVHPLPDAGAIVTWLQATGLRPFLAPLDHDMRVAFLAAYEAALETAYPRRSNGRVLLRFPRLFIVARRA</sequence>
<dbReference type="InterPro" id="IPR023149">
    <property type="entry name" value="Trans_acon_MeTrfase_C"/>
</dbReference>
<dbReference type="GO" id="GO:0030798">
    <property type="term" value="F:trans-aconitate 2-methyltransferase activity"/>
    <property type="evidence" value="ECO:0007669"/>
    <property type="project" value="UniProtKB-UniRule"/>
</dbReference>
<dbReference type="SUPFAM" id="SSF53335">
    <property type="entry name" value="S-adenosyl-L-methionine-dependent methyltransferases"/>
    <property type="match status" value="1"/>
</dbReference>
<dbReference type="Pfam" id="PF13649">
    <property type="entry name" value="Methyltransf_25"/>
    <property type="match status" value="1"/>
</dbReference>
<dbReference type="InterPro" id="IPR029063">
    <property type="entry name" value="SAM-dependent_MTases_sf"/>
</dbReference>
<dbReference type="Gene3D" id="1.10.150.290">
    <property type="entry name" value="S-adenosyl-L-methionine-dependent methyltransferases"/>
    <property type="match status" value="1"/>
</dbReference>
<evidence type="ECO:0000259" key="6">
    <source>
        <dbReference type="Pfam" id="PF13649"/>
    </source>
</evidence>
<dbReference type="NCBIfam" id="NF002463">
    <property type="entry name" value="PRK01683.1"/>
    <property type="match status" value="1"/>
</dbReference>
<comment type="subcellular location">
    <subcellularLocation>
        <location evidence="5">Cytoplasm</location>
    </subcellularLocation>
</comment>
<accession>A0A512IT05</accession>
<dbReference type="HAMAP" id="MF_00560">
    <property type="entry name" value="Tran_acon_Me_trans"/>
    <property type="match status" value="1"/>
</dbReference>
<dbReference type="EC" id="2.1.1.144" evidence="5"/>
<reference evidence="7 8" key="1">
    <citation type="submission" date="2019-07" db="EMBL/GenBank/DDBJ databases">
        <title>Whole genome shotgun sequence of Methylobacterium haplocladii NBRC 107714.</title>
        <authorList>
            <person name="Hosoyama A."/>
            <person name="Uohara A."/>
            <person name="Ohji S."/>
            <person name="Ichikawa N."/>
        </authorList>
    </citation>
    <scope>NUCLEOTIDE SEQUENCE [LARGE SCALE GENOMIC DNA]</scope>
    <source>
        <strain evidence="7 8">NBRC 107714</strain>
    </source>
</reference>
<keyword evidence="2 5" id="KW-0489">Methyltransferase</keyword>
<proteinExistence type="inferred from homology"/>
<dbReference type="OrthoDB" id="9795085at2"/>
<keyword evidence="3 5" id="KW-0808">Transferase</keyword>
<dbReference type="RefSeq" id="WP_147080518.1">
    <property type="nucleotide sequence ID" value="NZ_BJZT01000036.1"/>
</dbReference>
<evidence type="ECO:0000256" key="4">
    <source>
        <dbReference type="ARBA" id="ARBA00022691"/>
    </source>
</evidence>
<dbReference type="CDD" id="cd02440">
    <property type="entry name" value="AdoMet_MTases"/>
    <property type="match status" value="1"/>
</dbReference>
<dbReference type="AlphaFoldDB" id="A0A512IT05"/>
<organism evidence="7 8">
    <name type="scientific">Methylobacterium haplocladii</name>
    <dbReference type="NCBI Taxonomy" id="1176176"/>
    <lineage>
        <taxon>Bacteria</taxon>
        <taxon>Pseudomonadati</taxon>
        <taxon>Pseudomonadota</taxon>
        <taxon>Alphaproteobacteria</taxon>
        <taxon>Hyphomicrobiales</taxon>
        <taxon>Methylobacteriaceae</taxon>
        <taxon>Methylobacterium</taxon>
    </lineage>
</organism>
<keyword evidence="4 5" id="KW-0949">S-adenosyl-L-methionine</keyword>
<dbReference type="InterPro" id="IPR023506">
    <property type="entry name" value="Trans-aconitate_MeTrfase"/>
</dbReference>
<comment type="similarity">
    <text evidence="5">Belongs to the methyltransferase superfamily. Tam family.</text>
</comment>
<evidence type="ECO:0000256" key="1">
    <source>
        <dbReference type="ARBA" id="ARBA00022490"/>
    </source>
</evidence>
<feature type="domain" description="Methyltransferase" evidence="6">
    <location>
        <begin position="35"/>
        <end position="124"/>
    </location>
</feature>
<comment type="caution">
    <text evidence="7">The sequence shown here is derived from an EMBL/GenBank/DDBJ whole genome shotgun (WGS) entry which is preliminary data.</text>
</comment>
<dbReference type="Proteomes" id="UP000321258">
    <property type="component" value="Unassembled WGS sequence"/>
</dbReference>
<evidence type="ECO:0000313" key="7">
    <source>
        <dbReference type="EMBL" id="GEP00837.1"/>
    </source>
</evidence>
<keyword evidence="8" id="KW-1185">Reference proteome</keyword>
<dbReference type="Gene3D" id="3.40.50.150">
    <property type="entry name" value="Vaccinia Virus protein VP39"/>
    <property type="match status" value="1"/>
</dbReference>
<dbReference type="PANTHER" id="PTHR43861:SF1">
    <property type="entry name" value="TRANS-ACONITATE 2-METHYLTRANSFERASE"/>
    <property type="match status" value="1"/>
</dbReference>
<evidence type="ECO:0000256" key="5">
    <source>
        <dbReference type="HAMAP-Rule" id="MF_00560"/>
    </source>
</evidence>
<evidence type="ECO:0000256" key="3">
    <source>
        <dbReference type="ARBA" id="ARBA00022679"/>
    </source>
</evidence>
<name>A0A512IT05_9HYPH</name>
<dbReference type="InterPro" id="IPR041698">
    <property type="entry name" value="Methyltransf_25"/>
</dbReference>
<evidence type="ECO:0000313" key="8">
    <source>
        <dbReference type="Proteomes" id="UP000321258"/>
    </source>
</evidence>
<protein>
    <recommendedName>
        <fullName evidence="5">Trans-aconitate 2-methyltransferase</fullName>
        <ecNumber evidence="5">2.1.1.144</ecNumber>
    </recommendedName>
</protein>
<comment type="function">
    <text evidence="5">Catalyzes the S-adenosylmethionine monomethyl esterification of trans-aconitate.</text>
</comment>
<evidence type="ECO:0000256" key="2">
    <source>
        <dbReference type="ARBA" id="ARBA00022603"/>
    </source>
</evidence>
<dbReference type="PANTHER" id="PTHR43861">
    <property type="entry name" value="TRANS-ACONITATE 2-METHYLTRANSFERASE-RELATED"/>
    <property type="match status" value="1"/>
</dbReference>
<gene>
    <name evidence="5 7" type="primary">tam</name>
    <name evidence="7" type="ORF">MHA02_32240</name>
</gene>
<dbReference type="GO" id="GO:0005737">
    <property type="term" value="C:cytoplasm"/>
    <property type="evidence" value="ECO:0007669"/>
    <property type="project" value="UniProtKB-SubCell"/>
</dbReference>
<comment type="catalytic activity">
    <reaction evidence="5">
        <text>trans-aconitate + S-adenosyl-L-methionine = (E)-3-(methoxycarbonyl)pent-2-enedioate + S-adenosyl-L-homocysteine</text>
        <dbReference type="Rhea" id="RHEA:14969"/>
        <dbReference type="ChEBI" id="CHEBI:15708"/>
        <dbReference type="ChEBI" id="CHEBI:57470"/>
        <dbReference type="ChEBI" id="CHEBI:57856"/>
        <dbReference type="ChEBI" id="CHEBI:59789"/>
        <dbReference type="EC" id="2.1.1.144"/>
    </reaction>
</comment>